<name>A0ABP0ZTE2_9ASCO</name>
<dbReference type="InterPro" id="IPR008913">
    <property type="entry name" value="Znf_CHY"/>
</dbReference>
<dbReference type="Pfam" id="PF13639">
    <property type="entry name" value="zf-RING_2"/>
    <property type="match status" value="1"/>
</dbReference>
<evidence type="ECO:0000256" key="4">
    <source>
        <dbReference type="PROSITE-ProRule" id="PRU00601"/>
    </source>
</evidence>
<reference evidence="9 10" key="1">
    <citation type="submission" date="2024-03" db="EMBL/GenBank/DDBJ databases">
        <authorList>
            <person name="Brejova B."/>
        </authorList>
    </citation>
    <scope>NUCLEOTIDE SEQUENCE [LARGE SCALE GENOMIC DNA]</scope>
    <source>
        <strain evidence="9 10">CBS 14171</strain>
    </source>
</reference>
<dbReference type="PROSITE" id="PS51266">
    <property type="entry name" value="ZF_CHY"/>
    <property type="match status" value="1"/>
</dbReference>
<dbReference type="CDD" id="cd16464">
    <property type="entry name" value="RING-H2_Pirh2-like"/>
    <property type="match status" value="1"/>
</dbReference>
<accession>A0ABP0ZTE2</accession>
<dbReference type="Proteomes" id="UP001497383">
    <property type="component" value="Chromosome 6"/>
</dbReference>
<dbReference type="InterPro" id="IPR013083">
    <property type="entry name" value="Znf_RING/FYVE/PHD"/>
</dbReference>
<proteinExistence type="predicted"/>
<sequence length="662" mass="75572">MADLDLEGATLHDSDFKEVDYDDSGDDDGDDDFNDLSRELDQIGKINISYFLDKVNFNLPNFDIKQISVELNKQLDKYKSYYKTGIVISDEYRDSFRIMDSLKELLNTRLQIKQFSTDVKSALEKLQPLTEVVHRAVSLPVEDLSEFEDEEEEEEEKEGGRKEDKEIGVDSHARIDPDIRKVVDAIGLSEVISNGQEFLSKFINQVTGKGSKDDKSLPHYGLPEDGDETASTTTISTTASSTTMSSDRIAGLSPEVVKDLTELDCMSDFKKEEILRAKILAIQQLNVEQLAKNQLMTKLMMGNYYKFINQQLKNEEERFSTILEHERGSIKTGEAFSDSNEETDLEAAAHNESEEDEVIITERDQEPTFYDAANSILGCSHYQRSCKSECPTCHKWFTCPFCHDAKISDHKMVRNQVKHILCMHCSTPQDVETSFCVNCEKELANYFCDKCVLYDDDPNKEIYHCDKCGICRLGLGLDKDYFHCDTCNICLSIDLKDKHKCVSNTTHCNCAICSEYLFTSTQKVVFMKCGHSIHQLCYDELVKHSYKCPICKKSIANVENRFRLLDQEIAHSPMPEPYNTWSCTITCNDCKGKSNCQYHVLGLKCKYCHSYNTNQVKIRKPNENAEDEVEVGEGENHDFDVNIMRAVETNLQSNFGIDLRQN</sequence>
<dbReference type="SUPFAM" id="SSF57850">
    <property type="entry name" value="RING/U-box"/>
    <property type="match status" value="1"/>
</dbReference>
<dbReference type="SUPFAM" id="SSF161245">
    <property type="entry name" value="Zinc hairpin stack"/>
    <property type="match status" value="1"/>
</dbReference>
<dbReference type="Gene3D" id="3.30.40.10">
    <property type="entry name" value="Zinc/RING finger domain, C3HC4 (zinc finger)"/>
    <property type="match status" value="1"/>
</dbReference>
<feature type="compositionally biased region" description="Acidic residues" evidence="5">
    <location>
        <begin position="143"/>
        <end position="157"/>
    </location>
</feature>
<dbReference type="InterPro" id="IPR037275">
    <property type="entry name" value="Znf_CTCHY_sf"/>
</dbReference>
<evidence type="ECO:0000313" key="9">
    <source>
        <dbReference type="EMBL" id="CAK9440997.1"/>
    </source>
</evidence>
<dbReference type="PROSITE" id="PS51270">
    <property type="entry name" value="ZF_CTCHY"/>
    <property type="match status" value="1"/>
</dbReference>
<dbReference type="InterPro" id="IPR017921">
    <property type="entry name" value="Znf_CTCHY"/>
</dbReference>
<dbReference type="PANTHER" id="PTHR21319">
    <property type="entry name" value="RING FINGER AND CHY ZINC FINGER DOMAIN-CONTAINING PROTEIN 1"/>
    <property type="match status" value="1"/>
</dbReference>
<keyword evidence="10" id="KW-1185">Reference proteome</keyword>
<evidence type="ECO:0000256" key="1">
    <source>
        <dbReference type="ARBA" id="ARBA00022723"/>
    </source>
</evidence>
<feature type="compositionally biased region" description="Low complexity" evidence="5">
    <location>
        <begin position="229"/>
        <end position="246"/>
    </location>
</feature>
<protein>
    <submittedName>
        <fullName evidence="9">Uncharacterized protein</fullName>
    </submittedName>
</protein>
<dbReference type="Gene3D" id="2.20.28.10">
    <property type="match status" value="1"/>
</dbReference>
<dbReference type="InterPro" id="IPR037274">
    <property type="entry name" value="Znf_CHY_sf"/>
</dbReference>
<feature type="region of interest" description="Disordered" evidence="5">
    <location>
        <begin position="208"/>
        <end position="246"/>
    </location>
</feature>
<evidence type="ECO:0000313" key="10">
    <source>
        <dbReference type="Proteomes" id="UP001497383"/>
    </source>
</evidence>
<dbReference type="SUPFAM" id="SSF161219">
    <property type="entry name" value="CHY zinc finger-like"/>
    <property type="match status" value="1"/>
</dbReference>
<feature type="region of interest" description="Disordered" evidence="5">
    <location>
        <begin position="143"/>
        <end position="171"/>
    </location>
</feature>
<dbReference type="Pfam" id="PF14599">
    <property type="entry name" value="zinc_ribbon_6"/>
    <property type="match status" value="1"/>
</dbReference>
<evidence type="ECO:0000259" key="7">
    <source>
        <dbReference type="PROSITE" id="PS51266"/>
    </source>
</evidence>
<evidence type="ECO:0000259" key="8">
    <source>
        <dbReference type="PROSITE" id="PS51270"/>
    </source>
</evidence>
<keyword evidence="1" id="KW-0479">Metal-binding</keyword>
<feature type="domain" description="CTCHY-type" evidence="8">
    <location>
        <begin position="443"/>
        <end position="509"/>
    </location>
</feature>
<dbReference type="PANTHER" id="PTHR21319:SF0">
    <property type="entry name" value="AND RING FINGER DOMAIN PROTEIN, PUTATIVE (AFU_ORTHOLOGUE AFUA_1G08900)-RELATED"/>
    <property type="match status" value="1"/>
</dbReference>
<evidence type="ECO:0000259" key="6">
    <source>
        <dbReference type="PROSITE" id="PS50089"/>
    </source>
</evidence>
<organism evidence="9 10">
    <name type="scientific">Lodderomyces beijingensis</name>
    <dbReference type="NCBI Taxonomy" id="1775926"/>
    <lineage>
        <taxon>Eukaryota</taxon>
        <taxon>Fungi</taxon>
        <taxon>Dikarya</taxon>
        <taxon>Ascomycota</taxon>
        <taxon>Saccharomycotina</taxon>
        <taxon>Pichiomycetes</taxon>
        <taxon>Debaryomycetaceae</taxon>
        <taxon>Candida/Lodderomyces clade</taxon>
        <taxon>Lodderomyces</taxon>
    </lineage>
</organism>
<gene>
    <name evidence="9" type="ORF">LODBEIA_P48660</name>
</gene>
<feature type="domain" description="RING-type" evidence="6">
    <location>
        <begin position="510"/>
        <end position="552"/>
    </location>
</feature>
<dbReference type="PROSITE" id="PS50089">
    <property type="entry name" value="ZF_RING_2"/>
    <property type="match status" value="1"/>
</dbReference>
<keyword evidence="2 4" id="KW-0863">Zinc-finger</keyword>
<dbReference type="GeneID" id="92210062"/>
<dbReference type="InterPro" id="IPR001841">
    <property type="entry name" value="Znf_RING"/>
</dbReference>
<feature type="compositionally biased region" description="Basic and acidic residues" evidence="5">
    <location>
        <begin position="158"/>
        <end position="171"/>
    </location>
</feature>
<dbReference type="Pfam" id="PF05495">
    <property type="entry name" value="zf-CHY"/>
    <property type="match status" value="1"/>
</dbReference>
<dbReference type="RefSeq" id="XP_066831804.1">
    <property type="nucleotide sequence ID" value="XM_066975134.1"/>
</dbReference>
<evidence type="ECO:0000256" key="3">
    <source>
        <dbReference type="ARBA" id="ARBA00022833"/>
    </source>
</evidence>
<evidence type="ECO:0000256" key="5">
    <source>
        <dbReference type="SAM" id="MobiDB-lite"/>
    </source>
</evidence>
<feature type="domain" description="CHY-type" evidence="7">
    <location>
        <begin position="372"/>
        <end position="441"/>
    </location>
</feature>
<evidence type="ECO:0000256" key="2">
    <source>
        <dbReference type="ARBA" id="ARBA00022771"/>
    </source>
</evidence>
<dbReference type="InterPro" id="IPR039512">
    <property type="entry name" value="RCHY1_zinc-ribbon"/>
</dbReference>
<dbReference type="EMBL" id="OZ022410">
    <property type="protein sequence ID" value="CAK9440997.1"/>
    <property type="molecule type" value="Genomic_DNA"/>
</dbReference>
<keyword evidence="3" id="KW-0862">Zinc</keyword>
<dbReference type="SMART" id="SM00184">
    <property type="entry name" value="RING"/>
    <property type="match status" value="2"/>
</dbReference>